<dbReference type="OrthoDB" id="10257263at2759"/>
<keyword evidence="3" id="KW-1185">Reference proteome</keyword>
<dbReference type="InterPro" id="IPR007822">
    <property type="entry name" value="LANC-like"/>
</dbReference>
<dbReference type="PRINTS" id="PR01950">
    <property type="entry name" value="LANCSUPER"/>
</dbReference>
<accession>A0A9P6E9I9</accession>
<dbReference type="InterPro" id="IPR012341">
    <property type="entry name" value="6hp_glycosidase-like_sf"/>
</dbReference>
<evidence type="ECO:0008006" key="4">
    <source>
        <dbReference type="Google" id="ProtNLM"/>
    </source>
</evidence>
<organism evidence="2 3">
    <name type="scientific">Crepidotus variabilis</name>
    <dbReference type="NCBI Taxonomy" id="179855"/>
    <lineage>
        <taxon>Eukaryota</taxon>
        <taxon>Fungi</taxon>
        <taxon>Dikarya</taxon>
        <taxon>Basidiomycota</taxon>
        <taxon>Agaricomycotina</taxon>
        <taxon>Agaricomycetes</taxon>
        <taxon>Agaricomycetidae</taxon>
        <taxon>Agaricales</taxon>
        <taxon>Agaricineae</taxon>
        <taxon>Crepidotaceae</taxon>
        <taxon>Crepidotus</taxon>
    </lineage>
</organism>
<reference evidence="2" key="1">
    <citation type="submission" date="2020-11" db="EMBL/GenBank/DDBJ databases">
        <authorList>
            <consortium name="DOE Joint Genome Institute"/>
            <person name="Ahrendt S."/>
            <person name="Riley R."/>
            <person name="Andreopoulos W."/>
            <person name="Labutti K."/>
            <person name="Pangilinan J."/>
            <person name="Ruiz-Duenas F.J."/>
            <person name="Barrasa J.M."/>
            <person name="Sanchez-Garcia M."/>
            <person name="Camarero S."/>
            <person name="Miyauchi S."/>
            <person name="Serrano A."/>
            <person name="Linde D."/>
            <person name="Babiker R."/>
            <person name="Drula E."/>
            <person name="Ayuso-Fernandez I."/>
            <person name="Pacheco R."/>
            <person name="Padilla G."/>
            <person name="Ferreira P."/>
            <person name="Barriuso J."/>
            <person name="Kellner H."/>
            <person name="Castanera R."/>
            <person name="Alfaro M."/>
            <person name="Ramirez L."/>
            <person name="Pisabarro A.G."/>
            <person name="Kuo A."/>
            <person name="Tritt A."/>
            <person name="Lipzen A."/>
            <person name="He G."/>
            <person name="Yan M."/>
            <person name="Ng V."/>
            <person name="Cullen D."/>
            <person name="Martin F."/>
            <person name="Rosso M.-N."/>
            <person name="Henrissat B."/>
            <person name="Hibbett D."/>
            <person name="Martinez A.T."/>
            <person name="Grigoriev I.V."/>
        </authorList>
    </citation>
    <scope>NUCLEOTIDE SEQUENCE</scope>
    <source>
        <strain evidence="2">CBS 506.95</strain>
    </source>
</reference>
<evidence type="ECO:0000313" key="3">
    <source>
        <dbReference type="Proteomes" id="UP000807306"/>
    </source>
</evidence>
<dbReference type="Pfam" id="PF05147">
    <property type="entry name" value="LANC_like"/>
    <property type="match status" value="1"/>
</dbReference>
<dbReference type="CDD" id="cd04794">
    <property type="entry name" value="euk_LANCL"/>
    <property type="match status" value="1"/>
</dbReference>
<sequence length="508" mass="56109">MPFRRSRTPEVRPALNARYIPLPSKPPSQLKDWQALNHDVGEAILVEIRKAQEHAKKSKISSHDSLYTGVSGIAFMEYHLAGMRIPLHSEILAPKKLLAIADKNLARVLRHNPINMEYMYSPSRLSFLETNIGVAVLVIIRGLVTTEQTIVDNWHPARDYLEYALRQTLAADADAYSPGDKEDGCEVLYGRAGMLYALLYLRKALDQAQVIPDMSETVLASLQVLTSDDTIQRLVDSIVTRGQHGGHVLASEFRAEDAKRLPPLMWSWRGKRYLGGAHGVAGILQILLRCPISIISKHIPNIFKTISWLMEIQGDDGNWSAKCPNQSGISSDSELVQWCHGATGIVILFSTAIGFLKTHEQFFKIDHTTVEKLRGSLQLGAEVVYRQGLLKKGVGLCHGVAGSVYALLAASDALDGTSSSFLAPVSAMQDLPSHINRCKHFARAAHLAFLAKFHNDKVLLPDMGEPDHPFSLYEGLSGACCAWAEIVCRMDTKDPRRAISGMPGYDDL</sequence>
<dbReference type="Gene3D" id="1.50.10.10">
    <property type="match status" value="1"/>
</dbReference>
<proteinExistence type="predicted"/>
<feature type="binding site" evidence="1">
    <location>
        <position position="398"/>
    </location>
    <ligand>
        <name>Zn(2+)</name>
        <dbReference type="ChEBI" id="CHEBI:29105"/>
    </ligand>
</feature>
<dbReference type="PANTHER" id="PTHR12736:SF7">
    <property type="entry name" value="LANC-LIKE PROTEIN 3"/>
    <property type="match status" value="1"/>
</dbReference>
<dbReference type="AlphaFoldDB" id="A0A9P6E9I9"/>
<dbReference type="GO" id="GO:0005886">
    <property type="term" value="C:plasma membrane"/>
    <property type="evidence" value="ECO:0007669"/>
    <property type="project" value="TreeGrafter"/>
</dbReference>
<dbReference type="SUPFAM" id="SSF158745">
    <property type="entry name" value="LanC-like"/>
    <property type="match status" value="1"/>
</dbReference>
<comment type="caution">
    <text evidence="2">The sequence shown here is derived from an EMBL/GenBank/DDBJ whole genome shotgun (WGS) entry which is preliminary data.</text>
</comment>
<gene>
    <name evidence="2" type="ORF">CPB83DRAFT_877463</name>
</gene>
<name>A0A9P6E9I9_9AGAR</name>
<evidence type="ECO:0000313" key="2">
    <source>
        <dbReference type="EMBL" id="KAF9524922.1"/>
    </source>
</evidence>
<dbReference type="PANTHER" id="PTHR12736">
    <property type="entry name" value="LANC-LIKE PROTEIN"/>
    <property type="match status" value="1"/>
</dbReference>
<keyword evidence="1" id="KW-0862">Zinc</keyword>
<feature type="binding site" evidence="1">
    <location>
        <position position="339"/>
    </location>
    <ligand>
        <name>Zn(2+)</name>
        <dbReference type="ChEBI" id="CHEBI:29105"/>
    </ligand>
</feature>
<dbReference type="GO" id="GO:0031179">
    <property type="term" value="P:peptide modification"/>
    <property type="evidence" value="ECO:0007669"/>
    <property type="project" value="InterPro"/>
</dbReference>
<evidence type="ECO:0000256" key="1">
    <source>
        <dbReference type="PIRSR" id="PIRSR607822-1"/>
    </source>
</evidence>
<dbReference type="GO" id="GO:0005975">
    <property type="term" value="P:carbohydrate metabolic process"/>
    <property type="evidence" value="ECO:0007669"/>
    <property type="project" value="InterPro"/>
</dbReference>
<dbReference type="GO" id="GO:0046872">
    <property type="term" value="F:metal ion binding"/>
    <property type="evidence" value="ECO:0007669"/>
    <property type="project" value="UniProtKB-KW"/>
</dbReference>
<feature type="binding site" evidence="1">
    <location>
        <position position="397"/>
    </location>
    <ligand>
        <name>Zn(2+)</name>
        <dbReference type="ChEBI" id="CHEBI:29105"/>
    </ligand>
</feature>
<keyword evidence="1" id="KW-0479">Metal-binding</keyword>
<dbReference type="Proteomes" id="UP000807306">
    <property type="component" value="Unassembled WGS sequence"/>
</dbReference>
<protein>
    <recommendedName>
        <fullName evidence="4">Lanthionine synthetase C family protein</fullName>
    </recommendedName>
</protein>
<dbReference type="EMBL" id="MU157891">
    <property type="protein sequence ID" value="KAF9524922.1"/>
    <property type="molecule type" value="Genomic_DNA"/>
</dbReference>
<dbReference type="SMART" id="SM01260">
    <property type="entry name" value="LANC_like"/>
    <property type="match status" value="1"/>
</dbReference>